<dbReference type="InterPro" id="IPR025714">
    <property type="entry name" value="Methyltranfer_dom"/>
</dbReference>
<reference evidence="2" key="1">
    <citation type="submission" date="2016-04" db="EMBL/GenBank/DDBJ databases">
        <title>Fast-growing isolate from the root nodules of Vavilovia formosa.</title>
        <authorList>
            <person name="Kimeklis A."/>
            <person name="Safronova V."/>
            <person name="Belimov A."/>
            <person name="Andronov E."/>
        </authorList>
    </citation>
    <scope>NUCLEOTIDE SEQUENCE [LARGE SCALE GENOMIC DNA]</scope>
    <source>
        <strain evidence="2">Vaf-46</strain>
    </source>
</reference>
<accession>A0A179BGE0</accession>
<protein>
    <recommendedName>
        <fullName evidence="1">Methyltransferase domain-containing protein</fullName>
    </recommendedName>
</protein>
<evidence type="ECO:0000313" key="2">
    <source>
        <dbReference type="EMBL" id="OAP90191.1"/>
    </source>
</evidence>
<dbReference type="AlphaFoldDB" id="A0A179BGE0"/>
<comment type="caution">
    <text evidence="2">The sequence shown here is derived from an EMBL/GenBank/DDBJ whole genome shotgun (WGS) entry which is preliminary data.</text>
</comment>
<dbReference type="Pfam" id="PF13847">
    <property type="entry name" value="Methyltransf_31"/>
    <property type="match status" value="1"/>
</dbReference>
<proteinExistence type="predicted"/>
<dbReference type="CDD" id="cd02440">
    <property type="entry name" value="AdoMet_MTases"/>
    <property type="match status" value="1"/>
</dbReference>
<dbReference type="PANTHER" id="PTHR43861">
    <property type="entry name" value="TRANS-ACONITATE 2-METHYLTRANSFERASE-RELATED"/>
    <property type="match status" value="1"/>
</dbReference>
<sequence length="271" mass="28406">MAQDYALGHTDAEMRRLTAQAKLIDPITRRFFEAAGLKAGMRVLDVGSGAGDVAILVADIVGPGGEVLGTDISAVAVKAAEARTKSAGLKQIEFRQGDPAEMAFEAPFDAVVGRYVLQFIPDPHTALEKIALHVKPGGIIVFHELDWGGARSSPLVPTYELVCNWISRTIEAAGARTRLGTGLAPLFEAAGLPPPSLRLESVIASGPAAIDVVHLVTDLVATLIPSMEQFGVATKEEIGHADLVSRIMVEIGTGGSLIGRAEVGAWTVRAG</sequence>
<gene>
    <name evidence="2" type="ORF">A4U53_30710</name>
</gene>
<dbReference type="SUPFAM" id="SSF53335">
    <property type="entry name" value="S-adenosyl-L-methionine-dependent methyltransferases"/>
    <property type="match status" value="1"/>
</dbReference>
<dbReference type="InterPro" id="IPR029063">
    <property type="entry name" value="SAM-dependent_MTases_sf"/>
</dbReference>
<feature type="domain" description="Methyltransferase" evidence="1">
    <location>
        <begin position="38"/>
        <end position="146"/>
    </location>
</feature>
<dbReference type="Gene3D" id="3.40.50.150">
    <property type="entry name" value="Vaccinia Virus protein VP39"/>
    <property type="match status" value="1"/>
</dbReference>
<dbReference type="EMBL" id="LWBS01000424">
    <property type="protein sequence ID" value="OAP90191.1"/>
    <property type="molecule type" value="Genomic_DNA"/>
</dbReference>
<organism evidence="2">
    <name type="scientific">Rhizobium leguminosarum</name>
    <dbReference type="NCBI Taxonomy" id="384"/>
    <lineage>
        <taxon>Bacteria</taxon>
        <taxon>Pseudomonadati</taxon>
        <taxon>Pseudomonadota</taxon>
        <taxon>Alphaproteobacteria</taxon>
        <taxon>Hyphomicrobiales</taxon>
        <taxon>Rhizobiaceae</taxon>
        <taxon>Rhizobium/Agrobacterium group</taxon>
        <taxon>Rhizobium</taxon>
    </lineage>
</organism>
<evidence type="ECO:0000259" key="1">
    <source>
        <dbReference type="Pfam" id="PF13847"/>
    </source>
</evidence>
<name>A0A179BGE0_RHILE</name>